<feature type="domain" description="Glycosyltransferase 2-like" evidence="8">
    <location>
        <begin position="287"/>
        <end position="475"/>
    </location>
</feature>
<keyword evidence="6 7" id="KW-0472">Membrane</keyword>
<evidence type="ECO:0000256" key="4">
    <source>
        <dbReference type="ARBA" id="ARBA00022676"/>
    </source>
</evidence>
<sequence length="624" mass="69650">MQKYLPRPTSVWPDHPKVSLLRQVANVIGCLCIFPLYRAAGVHTRYPATVDLLISIFFAEYCRFTNEGRRMALSRERQVKAASSPRKEDQDLLLDEKQQHLDDEEATMGLAPPEPAGPGSDDAVAMIVGWREDPELWRRCLESYKTASGWAFLIVGIDGDEPDDQEMINVFQETYPDQSCVLHIDEPLGEVATAVREREYAERKKSSKATTPLDEDAINEIAMGRCMDIARQHLEKHLLQQQGQGQGPIKHLLVSQRHLHKKGIMFTSLVFALVVAEQLGVRFVWTSDSDSLVRPDSVEGTIATMAADAGAGGASSGMVIHNADESLVARLSASVYWCDQYLTHALPASVGVSDCQSGPSAAFRLAAVRPILVPWYNQKVLGKRMIVNEDRHLTTLLLSRGWRIIYAGDIMTETENPTTLVRWTQQQVRWARAQHIETLLPWKVYVVSHPFLFFSALRRELTLLTIFAQCLAYLFLDRQLLAFSMGDFGLHVLGKALYGAMRSPGEEGSAGWSAVAASALWMLPGMLFYNVPQPAVHAWGLLTLTADTWGTSMRSGAERARRDGLAKRWYESGFLVVWTGVVGALLAKWVAARLHMAPEQRVMAILATALLGAYLMWRSVIKYQ</sequence>
<evidence type="ECO:0000256" key="5">
    <source>
        <dbReference type="ARBA" id="ARBA00022679"/>
    </source>
</evidence>
<dbReference type="SUPFAM" id="SSF53448">
    <property type="entry name" value="Nucleotide-diphospho-sugar transferases"/>
    <property type="match status" value="1"/>
</dbReference>
<accession>A0ABR1SNA4</accession>
<feature type="transmembrane region" description="Helical" evidence="7">
    <location>
        <begin position="510"/>
        <end position="529"/>
    </location>
</feature>
<keyword evidence="4" id="KW-0328">Glycosyltransferase</keyword>
<dbReference type="EMBL" id="JAQQWI010000005">
    <property type="protein sequence ID" value="KAK8035818.1"/>
    <property type="molecule type" value="Genomic_DNA"/>
</dbReference>
<keyword evidence="10" id="KW-1185">Reference proteome</keyword>
<dbReference type="InterPro" id="IPR029044">
    <property type="entry name" value="Nucleotide-diphossugar_trans"/>
</dbReference>
<proteinExistence type="inferred from homology"/>
<keyword evidence="7" id="KW-1133">Transmembrane helix</keyword>
<evidence type="ECO:0000313" key="9">
    <source>
        <dbReference type="EMBL" id="KAK8035818.1"/>
    </source>
</evidence>
<evidence type="ECO:0000256" key="7">
    <source>
        <dbReference type="SAM" id="Phobius"/>
    </source>
</evidence>
<gene>
    <name evidence="9" type="ORF">PG991_001891</name>
</gene>
<comment type="similarity">
    <text evidence="2">Belongs to the NodC/HAS family.</text>
</comment>
<organism evidence="9 10">
    <name type="scientific">Apiospora marii</name>
    <dbReference type="NCBI Taxonomy" id="335849"/>
    <lineage>
        <taxon>Eukaryota</taxon>
        <taxon>Fungi</taxon>
        <taxon>Dikarya</taxon>
        <taxon>Ascomycota</taxon>
        <taxon>Pezizomycotina</taxon>
        <taxon>Sordariomycetes</taxon>
        <taxon>Xylariomycetidae</taxon>
        <taxon>Amphisphaeriales</taxon>
        <taxon>Apiosporaceae</taxon>
        <taxon>Apiospora</taxon>
    </lineage>
</organism>
<name>A0ABR1SNA4_9PEZI</name>
<dbReference type="Proteomes" id="UP001396898">
    <property type="component" value="Unassembled WGS sequence"/>
</dbReference>
<protein>
    <recommendedName>
        <fullName evidence="8">Glycosyltransferase 2-like domain-containing protein</fullName>
    </recommendedName>
</protein>
<dbReference type="InterPro" id="IPR001173">
    <property type="entry name" value="Glyco_trans_2-like"/>
</dbReference>
<evidence type="ECO:0000313" key="10">
    <source>
        <dbReference type="Proteomes" id="UP001396898"/>
    </source>
</evidence>
<evidence type="ECO:0000256" key="6">
    <source>
        <dbReference type="ARBA" id="ARBA00023136"/>
    </source>
</evidence>
<dbReference type="Pfam" id="PF13632">
    <property type="entry name" value="Glyco_trans_2_3"/>
    <property type="match status" value="1"/>
</dbReference>
<evidence type="ECO:0000259" key="8">
    <source>
        <dbReference type="Pfam" id="PF13632"/>
    </source>
</evidence>
<evidence type="ECO:0000256" key="2">
    <source>
        <dbReference type="ARBA" id="ARBA00006782"/>
    </source>
</evidence>
<dbReference type="PANTHER" id="PTHR22913:SF12">
    <property type="entry name" value="MANNURONAN SYNTHASE"/>
    <property type="match status" value="1"/>
</dbReference>
<evidence type="ECO:0000256" key="1">
    <source>
        <dbReference type="ARBA" id="ARBA00004236"/>
    </source>
</evidence>
<comment type="subcellular location">
    <subcellularLocation>
        <location evidence="1">Cell membrane</location>
    </subcellularLocation>
</comment>
<keyword evidence="3" id="KW-1003">Cell membrane</keyword>
<comment type="caution">
    <text evidence="9">The sequence shown here is derived from an EMBL/GenBank/DDBJ whole genome shotgun (WGS) entry which is preliminary data.</text>
</comment>
<feature type="transmembrane region" description="Helical" evidence="7">
    <location>
        <begin position="603"/>
        <end position="621"/>
    </location>
</feature>
<keyword evidence="7" id="KW-0812">Transmembrane</keyword>
<keyword evidence="5" id="KW-0808">Transferase</keyword>
<dbReference type="PANTHER" id="PTHR22913">
    <property type="entry name" value="HYALURONAN SYNTHASE"/>
    <property type="match status" value="1"/>
</dbReference>
<reference evidence="9 10" key="1">
    <citation type="submission" date="2023-01" db="EMBL/GenBank/DDBJ databases">
        <title>Analysis of 21 Apiospora genomes using comparative genomics revels a genus with tremendous synthesis potential of carbohydrate active enzymes and secondary metabolites.</title>
        <authorList>
            <person name="Sorensen T."/>
        </authorList>
    </citation>
    <scope>NUCLEOTIDE SEQUENCE [LARGE SCALE GENOMIC DNA]</scope>
    <source>
        <strain evidence="9 10">CBS 20057</strain>
    </source>
</reference>
<evidence type="ECO:0000256" key="3">
    <source>
        <dbReference type="ARBA" id="ARBA00022475"/>
    </source>
</evidence>
<feature type="transmembrane region" description="Helical" evidence="7">
    <location>
        <begin position="573"/>
        <end position="591"/>
    </location>
</feature>